<keyword evidence="1" id="KW-1133">Transmembrane helix</keyword>
<dbReference type="InterPro" id="IPR021449">
    <property type="entry name" value="DUF3099"/>
</dbReference>
<dbReference type="AlphaFoldDB" id="A0A6J6DTR3"/>
<feature type="transmembrane region" description="Helical" evidence="1">
    <location>
        <begin position="47"/>
        <end position="70"/>
    </location>
</feature>
<name>A0A6J6DTR3_9ZZZZ</name>
<dbReference type="Pfam" id="PF11298">
    <property type="entry name" value="DUF3099"/>
    <property type="match status" value="1"/>
</dbReference>
<reference evidence="2" key="1">
    <citation type="submission" date="2020-05" db="EMBL/GenBank/DDBJ databases">
        <authorList>
            <person name="Chiriac C."/>
            <person name="Salcher M."/>
            <person name="Ghai R."/>
            <person name="Kavagutti S V."/>
        </authorList>
    </citation>
    <scope>NUCLEOTIDE SEQUENCE</scope>
</reference>
<keyword evidence="1" id="KW-0812">Transmembrane</keyword>
<accession>A0A6J6DTR3</accession>
<evidence type="ECO:0000256" key="1">
    <source>
        <dbReference type="SAM" id="Phobius"/>
    </source>
</evidence>
<evidence type="ECO:0000313" key="2">
    <source>
        <dbReference type="EMBL" id="CAB4566876.1"/>
    </source>
</evidence>
<dbReference type="EMBL" id="CAEZTD010000088">
    <property type="protein sequence ID" value="CAB4566876.1"/>
    <property type="molecule type" value="Genomic_DNA"/>
</dbReference>
<sequence length="92" mass="9974">MKNRAQSVTTLVDSPAADRKRRMIRYSVAMGIRMVCIVLMLFVKDWALIVCALGAIFLPYFAVILANVVAPARSKAVEGPGGLLLRADEPVG</sequence>
<protein>
    <submittedName>
        <fullName evidence="2">Unannotated protein</fullName>
    </submittedName>
</protein>
<feature type="transmembrane region" description="Helical" evidence="1">
    <location>
        <begin position="23"/>
        <end position="41"/>
    </location>
</feature>
<proteinExistence type="predicted"/>
<organism evidence="2">
    <name type="scientific">freshwater metagenome</name>
    <dbReference type="NCBI Taxonomy" id="449393"/>
    <lineage>
        <taxon>unclassified sequences</taxon>
        <taxon>metagenomes</taxon>
        <taxon>ecological metagenomes</taxon>
    </lineage>
</organism>
<keyword evidence="1" id="KW-0472">Membrane</keyword>
<gene>
    <name evidence="2" type="ORF">UFOPK1591_01083</name>
</gene>